<evidence type="ECO:0000256" key="7">
    <source>
        <dbReference type="ARBA" id="ARBA00050038"/>
    </source>
</evidence>
<dbReference type="EC" id="3.1.1.29" evidence="1 8"/>
<evidence type="ECO:0000313" key="12">
    <source>
        <dbReference type="Proteomes" id="UP000606991"/>
    </source>
</evidence>
<gene>
    <name evidence="8" type="primary">pth</name>
    <name evidence="11" type="ORF">JF886_05715</name>
</gene>
<keyword evidence="2 8" id="KW-0820">tRNA-binding</keyword>
<dbReference type="Proteomes" id="UP000606991">
    <property type="component" value="Unassembled WGS sequence"/>
</dbReference>
<keyword evidence="8" id="KW-0963">Cytoplasm</keyword>
<sequence>MSALVIGLGNPGGEYRGTRHNAGWLALDQLESRGRFGRERREGPAKVREGAVDGYEVVTARPQTYMNVSGRAAVHLLRKYGLPAEDLIVVHDEVDLPLGRIRLKRGGGAAGQKGVLSIADSLRTQDFMRVRIGVSRPPDRDQMIDYVLDRFTPEERERLAAILPRAADAVMALVRDGLESAMTEYNRAPDN</sequence>
<comment type="subunit">
    <text evidence="8">Monomer.</text>
</comment>
<evidence type="ECO:0000256" key="6">
    <source>
        <dbReference type="ARBA" id="ARBA00048707"/>
    </source>
</evidence>
<evidence type="ECO:0000256" key="10">
    <source>
        <dbReference type="RuleBase" id="RU004320"/>
    </source>
</evidence>
<keyword evidence="4 8" id="KW-0694">RNA-binding</keyword>
<organism evidence="11 12">
    <name type="scientific">Candidatus Aeolococcus gillhamiae</name>
    <dbReference type="NCBI Taxonomy" id="3127015"/>
    <lineage>
        <taxon>Bacteria</taxon>
        <taxon>Bacillati</taxon>
        <taxon>Candidatus Dormiibacterota</taxon>
        <taxon>Candidatus Dormibacteria</taxon>
        <taxon>Candidatus Aeolococcales</taxon>
        <taxon>Candidatus Aeolococcaceae</taxon>
        <taxon>Candidatus Aeolococcus</taxon>
    </lineage>
</organism>
<proteinExistence type="inferred from homology"/>
<evidence type="ECO:0000313" key="11">
    <source>
        <dbReference type="EMBL" id="MBJ7594353.1"/>
    </source>
</evidence>
<name>A0A934K2E8_9BACT</name>
<dbReference type="RefSeq" id="WP_337310473.1">
    <property type="nucleotide sequence ID" value="NZ_JAEKNS010000063.1"/>
</dbReference>
<dbReference type="CDD" id="cd00462">
    <property type="entry name" value="PTH"/>
    <property type="match status" value="1"/>
</dbReference>
<comment type="caution">
    <text evidence="11">The sequence shown here is derived from an EMBL/GenBank/DDBJ whole genome shotgun (WGS) entry which is preliminary data.</text>
</comment>
<evidence type="ECO:0000256" key="9">
    <source>
        <dbReference type="RuleBase" id="RU000673"/>
    </source>
</evidence>
<evidence type="ECO:0000256" key="8">
    <source>
        <dbReference type="HAMAP-Rule" id="MF_00083"/>
    </source>
</evidence>
<feature type="site" description="Discriminates between blocked and unblocked aminoacyl-tRNA" evidence="8">
    <location>
        <position position="10"/>
    </location>
</feature>
<dbReference type="PROSITE" id="PS01195">
    <property type="entry name" value="PEPT_TRNA_HYDROL_1"/>
    <property type="match status" value="1"/>
</dbReference>
<dbReference type="Pfam" id="PF01195">
    <property type="entry name" value="Pept_tRNA_hydro"/>
    <property type="match status" value="1"/>
</dbReference>
<comment type="function">
    <text evidence="8">Hydrolyzes ribosome-free peptidyl-tRNAs (with 1 or more amino acids incorporated), which drop off the ribosome during protein synthesis, or as a result of ribosome stalling.</text>
</comment>
<dbReference type="GO" id="GO:0005737">
    <property type="term" value="C:cytoplasm"/>
    <property type="evidence" value="ECO:0007669"/>
    <property type="project" value="UniProtKB-SubCell"/>
</dbReference>
<evidence type="ECO:0000256" key="1">
    <source>
        <dbReference type="ARBA" id="ARBA00013260"/>
    </source>
</evidence>
<accession>A0A934K2E8</accession>
<dbReference type="Gene3D" id="3.40.50.1470">
    <property type="entry name" value="Peptidyl-tRNA hydrolase"/>
    <property type="match status" value="1"/>
</dbReference>
<evidence type="ECO:0000256" key="3">
    <source>
        <dbReference type="ARBA" id="ARBA00022801"/>
    </source>
</evidence>
<dbReference type="FunFam" id="3.40.50.1470:FF:000001">
    <property type="entry name" value="Peptidyl-tRNA hydrolase"/>
    <property type="match status" value="1"/>
</dbReference>
<comment type="function">
    <text evidence="8">Catalyzes the release of premature peptidyl moieties from peptidyl-tRNA molecules trapped in stalled 50S ribosomal subunits, and thus maintains levels of free tRNAs and 50S ribosomes.</text>
</comment>
<dbReference type="AlphaFoldDB" id="A0A934K2E8"/>
<dbReference type="InterPro" id="IPR036416">
    <property type="entry name" value="Pept_tRNA_hydro_sf"/>
</dbReference>
<dbReference type="HAMAP" id="MF_00083">
    <property type="entry name" value="Pept_tRNA_hydro_bact"/>
    <property type="match status" value="1"/>
</dbReference>
<evidence type="ECO:0000256" key="5">
    <source>
        <dbReference type="ARBA" id="ARBA00038063"/>
    </source>
</evidence>
<dbReference type="GO" id="GO:0000049">
    <property type="term" value="F:tRNA binding"/>
    <property type="evidence" value="ECO:0007669"/>
    <property type="project" value="UniProtKB-UniRule"/>
</dbReference>
<dbReference type="GO" id="GO:0072344">
    <property type="term" value="P:rescue of stalled ribosome"/>
    <property type="evidence" value="ECO:0007669"/>
    <property type="project" value="UniProtKB-UniRule"/>
</dbReference>
<evidence type="ECO:0000256" key="2">
    <source>
        <dbReference type="ARBA" id="ARBA00022555"/>
    </source>
</evidence>
<feature type="binding site" evidence="8">
    <location>
        <position position="65"/>
    </location>
    <ligand>
        <name>tRNA</name>
        <dbReference type="ChEBI" id="CHEBI:17843"/>
    </ligand>
</feature>
<feature type="binding site" evidence="8">
    <location>
        <position position="67"/>
    </location>
    <ligand>
        <name>tRNA</name>
        <dbReference type="ChEBI" id="CHEBI:17843"/>
    </ligand>
</feature>
<dbReference type="SUPFAM" id="SSF53178">
    <property type="entry name" value="Peptidyl-tRNA hydrolase-like"/>
    <property type="match status" value="1"/>
</dbReference>
<dbReference type="InterPro" id="IPR018171">
    <property type="entry name" value="Pept_tRNA_hydro_CS"/>
</dbReference>
<dbReference type="EMBL" id="JAEKNS010000063">
    <property type="protein sequence ID" value="MBJ7594353.1"/>
    <property type="molecule type" value="Genomic_DNA"/>
</dbReference>
<evidence type="ECO:0000256" key="4">
    <source>
        <dbReference type="ARBA" id="ARBA00022884"/>
    </source>
</evidence>
<dbReference type="InterPro" id="IPR001328">
    <property type="entry name" value="Pept_tRNA_hydro"/>
</dbReference>
<reference evidence="11 12" key="1">
    <citation type="submission" date="2020-10" db="EMBL/GenBank/DDBJ databases">
        <title>Ca. Dormibacterota MAGs.</title>
        <authorList>
            <person name="Montgomery K."/>
        </authorList>
    </citation>
    <scope>NUCLEOTIDE SEQUENCE [LARGE SCALE GENOMIC DNA]</scope>
    <source>
        <strain evidence="11">SC8812_S17_18</strain>
    </source>
</reference>
<comment type="caution">
    <text evidence="8">Lacks conserved residue(s) required for the propagation of feature annotation.</text>
</comment>
<dbReference type="PANTHER" id="PTHR17224:SF1">
    <property type="entry name" value="PEPTIDYL-TRNA HYDROLASE"/>
    <property type="match status" value="1"/>
</dbReference>
<comment type="catalytic activity">
    <reaction evidence="6 8 9">
        <text>an N-acyl-L-alpha-aminoacyl-tRNA + H2O = an N-acyl-L-amino acid + a tRNA + H(+)</text>
        <dbReference type="Rhea" id="RHEA:54448"/>
        <dbReference type="Rhea" id="RHEA-COMP:10123"/>
        <dbReference type="Rhea" id="RHEA-COMP:13883"/>
        <dbReference type="ChEBI" id="CHEBI:15377"/>
        <dbReference type="ChEBI" id="CHEBI:15378"/>
        <dbReference type="ChEBI" id="CHEBI:59874"/>
        <dbReference type="ChEBI" id="CHEBI:78442"/>
        <dbReference type="ChEBI" id="CHEBI:138191"/>
        <dbReference type="EC" id="3.1.1.29"/>
    </reaction>
</comment>
<feature type="active site" description="Proton acceptor" evidence="8">
    <location>
        <position position="20"/>
    </location>
</feature>
<keyword evidence="3 8" id="KW-0378">Hydrolase</keyword>
<feature type="site" description="Stabilizes the basic form of H active site to accept a proton" evidence="8">
    <location>
        <position position="92"/>
    </location>
</feature>
<comment type="subcellular location">
    <subcellularLocation>
        <location evidence="8">Cytoplasm</location>
    </subcellularLocation>
</comment>
<dbReference type="GO" id="GO:0004045">
    <property type="term" value="F:peptidyl-tRNA hydrolase activity"/>
    <property type="evidence" value="ECO:0007669"/>
    <property type="project" value="UniProtKB-UniRule"/>
</dbReference>
<feature type="binding site" evidence="8">
    <location>
        <position position="15"/>
    </location>
    <ligand>
        <name>tRNA</name>
        <dbReference type="ChEBI" id="CHEBI:17843"/>
    </ligand>
</feature>
<dbReference type="NCBIfam" id="TIGR00447">
    <property type="entry name" value="pth"/>
    <property type="match status" value="1"/>
</dbReference>
<protein>
    <recommendedName>
        <fullName evidence="7 8">Peptidyl-tRNA hydrolase</fullName>
        <shortName evidence="8">Pth</shortName>
        <ecNumber evidence="1 8">3.1.1.29</ecNumber>
    </recommendedName>
</protein>
<comment type="similarity">
    <text evidence="5 8 10">Belongs to the PTH family.</text>
</comment>
<dbReference type="PANTHER" id="PTHR17224">
    <property type="entry name" value="PEPTIDYL-TRNA HYDROLASE"/>
    <property type="match status" value="1"/>
</dbReference>
<dbReference type="GO" id="GO:0006515">
    <property type="term" value="P:protein quality control for misfolded or incompletely synthesized proteins"/>
    <property type="evidence" value="ECO:0007669"/>
    <property type="project" value="UniProtKB-UniRule"/>
</dbReference>